<accession>E4KN35</accession>
<reference evidence="3 4" key="1">
    <citation type="submission" date="2010-10" db="EMBL/GenBank/DDBJ databases">
        <authorList>
            <person name="Durkin A.S."/>
            <person name="Madupu R."/>
            <person name="Torralba M."/>
            <person name="Gillis M."/>
            <person name="Methe B."/>
            <person name="Sutton G."/>
            <person name="Nelson K.E."/>
        </authorList>
    </citation>
    <scope>NUCLEOTIDE SEQUENCE [LARGE SCALE GENOMIC DNA]</scope>
    <source>
        <strain evidence="3 4">ACS-139-V-Col8</strain>
    </source>
</reference>
<feature type="domain" description="Nucleoside transporter/FeoB GTPase Gate" evidence="2">
    <location>
        <begin position="146"/>
        <end position="241"/>
    </location>
</feature>
<feature type="transmembrane region" description="Helical" evidence="1">
    <location>
        <begin position="404"/>
        <end position="424"/>
    </location>
</feature>
<organism evidence="3 4">
    <name type="scientific">Eremococcus coleocola ACS-139-V-Col8</name>
    <dbReference type="NCBI Taxonomy" id="908337"/>
    <lineage>
        <taxon>Bacteria</taxon>
        <taxon>Bacillati</taxon>
        <taxon>Bacillota</taxon>
        <taxon>Bacilli</taxon>
        <taxon>Lactobacillales</taxon>
        <taxon>Aerococcaceae</taxon>
        <taxon>Eremococcus</taxon>
    </lineage>
</organism>
<dbReference type="InterPro" id="IPR011642">
    <property type="entry name" value="Gate_dom"/>
</dbReference>
<dbReference type="Proteomes" id="UP000005990">
    <property type="component" value="Unassembled WGS sequence"/>
</dbReference>
<feature type="transmembrane region" description="Helical" evidence="1">
    <location>
        <begin position="220"/>
        <end position="239"/>
    </location>
</feature>
<feature type="transmembrane region" description="Helical" evidence="1">
    <location>
        <begin position="327"/>
        <end position="347"/>
    </location>
</feature>
<feature type="transmembrane region" description="Helical" evidence="1">
    <location>
        <begin position="136"/>
        <end position="160"/>
    </location>
</feature>
<keyword evidence="1" id="KW-0812">Transmembrane</keyword>
<feature type="transmembrane region" description="Helical" evidence="1">
    <location>
        <begin position="16"/>
        <end position="36"/>
    </location>
</feature>
<feature type="transmembrane region" description="Helical" evidence="1">
    <location>
        <begin position="251"/>
        <end position="270"/>
    </location>
</feature>
<protein>
    <submittedName>
        <fullName evidence="3">Transporter gate domain protein</fullName>
    </submittedName>
</protein>
<evidence type="ECO:0000259" key="2">
    <source>
        <dbReference type="Pfam" id="PF07670"/>
    </source>
</evidence>
<gene>
    <name evidence="3" type="ORF">HMPREF9257_0012</name>
</gene>
<dbReference type="Pfam" id="PF07670">
    <property type="entry name" value="Gate"/>
    <property type="match status" value="1"/>
</dbReference>
<proteinExistence type="predicted"/>
<keyword evidence="4" id="KW-1185">Reference proteome</keyword>
<evidence type="ECO:0000256" key="1">
    <source>
        <dbReference type="SAM" id="Phobius"/>
    </source>
</evidence>
<dbReference type="RefSeq" id="WP_006417752.1">
    <property type="nucleotide sequence ID" value="NZ_AENN01000006.1"/>
</dbReference>
<feature type="transmembrane region" description="Helical" evidence="1">
    <location>
        <begin position="436"/>
        <end position="458"/>
    </location>
</feature>
<evidence type="ECO:0000313" key="3">
    <source>
        <dbReference type="EMBL" id="EFR31620.1"/>
    </source>
</evidence>
<keyword evidence="1" id="KW-0472">Membrane</keyword>
<keyword evidence="1" id="KW-1133">Transmembrane helix</keyword>
<sequence>MNSDQELIQNRSAKDILLFLLPSLLGVFLLMTPLVIEGQSTVMVSVIANFLRQQVSNFIPIYYLVLVIISFSTVIALIYRFSKPTWLESNRLLKEVADISPLWLLVRVTGCVLAWLVAFGRIWGLPEIIWSPDTGGLILFDLINGLFIIFLVAAFILPFLTEFGLLEYVGVFLTPFMRPIFNLPGRSAVDCVASWIGDGTIGVTLTNKQYEEGYYNAREAAVISTTFSAVSITFCLVVVENINMMDKFGFFYLTTIVAGIACALIVPRIWPLSGKANTYYLGKSQDIGEDIPVGYSKHQWAMELAIKKARTNGNPVQYLKSALKTVLGLWLSVIPSIMAIGTLVLIVSQTTPIFEWLGFPFRPILHLLQVPLADQAASTMVIGFADMVVPSIMAAAIANPMTQFIIACISIVQLIYMSETGAVILGSNLPVSFTEIFIIFIERTLISLPIIVLMAHLIF</sequence>
<dbReference type="eggNOG" id="COG3314">
    <property type="taxonomic scope" value="Bacteria"/>
</dbReference>
<feature type="transmembrane region" description="Helical" evidence="1">
    <location>
        <begin position="102"/>
        <end position="124"/>
    </location>
</feature>
<feature type="transmembrane region" description="Helical" evidence="1">
    <location>
        <begin position="61"/>
        <end position="81"/>
    </location>
</feature>
<name>E4KN35_9LACT</name>
<evidence type="ECO:0000313" key="4">
    <source>
        <dbReference type="Proteomes" id="UP000005990"/>
    </source>
</evidence>
<dbReference type="OrthoDB" id="1633380at2"/>
<feature type="transmembrane region" description="Helical" evidence="1">
    <location>
        <begin position="376"/>
        <end position="397"/>
    </location>
</feature>
<dbReference type="EMBL" id="AENN01000006">
    <property type="protein sequence ID" value="EFR31620.1"/>
    <property type="molecule type" value="Genomic_DNA"/>
</dbReference>
<comment type="caution">
    <text evidence="3">The sequence shown here is derived from an EMBL/GenBank/DDBJ whole genome shotgun (WGS) entry which is preliminary data.</text>
</comment>
<dbReference type="AlphaFoldDB" id="E4KN35"/>